<evidence type="ECO:0000313" key="1">
    <source>
        <dbReference type="EMBL" id="TLD01898.1"/>
    </source>
</evidence>
<sequence>MHEYKLVRKEILKDCGSKKQKEQEFDDLEALLNEYASQDWRLLTEFSDLNNGGQLPGYYVFVFEREIIEAC</sequence>
<accession>A0A4V6HS81</accession>
<proteinExistence type="predicted"/>
<keyword evidence="2" id="KW-1185">Reference proteome</keyword>
<evidence type="ECO:0008006" key="3">
    <source>
        <dbReference type="Google" id="ProtNLM"/>
    </source>
</evidence>
<dbReference type="RefSeq" id="WP_027291967.1">
    <property type="nucleotide sequence ID" value="NZ_CABMJZ010000015.1"/>
</dbReference>
<name>A0A4V6HS81_9FIRM</name>
<dbReference type="STRING" id="180332.GCA_000797495_04295"/>
<gene>
    <name evidence="1" type="ORF">DSM106044_01268</name>
</gene>
<dbReference type="Pfam" id="PF13783">
    <property type="entry name" value="DUF4177"/>
    <property type="match status" value="1"/>
</dbReference>
<evidence type="ECO:0000313" key="2">
    <source>
        <dbReference type="Proteomes" id="UP000306509"/>
    </source>
</evidence>
<dbReference type="InterPro" id="IPR025234">
    <property type="entry name" value="YjzH-like"/>
</dbReference>
<dbReference type="AlphaFoldDB" id="A0A4V6HS81"/>
<protein>
    <recommendedName>
        <fullName evidence="3">DUF4177 domain-containing protein</fullName>
    </recommendedName>
</protein>
<reference evidence="1 2" key="1">
    <citation type="journal article" date="2019" name="Anaerobe">
        <title>Detection of Robinsoniella peoriensis in multiple bone samples of a trauma patient.</title>
        <authorList>
            <person name="Schrottner P."/>
            <person name="Hartwich K."/>
            <person name="Bunk B."/>
            <person name="Schober I."/>
            <person name="Helbig S."/>
            <person name="Rudolph W.W."/>
            <person name="Gunzer F."/>
        </authorList>
    </citation>
    <scope>NUCLEOTIDE SEQUENCE [LARGE SCALE GENOMIC DNA]</scope>
    <source>
        <strain evidence="1 2">DSM 106044</strain>
    </source>
</reference>
<comment type="caution">
    <text evidence="1">The sequence shown here is derived from an EMBL/GenBank/DDBJ whole genome shotgun (WGS) entry which is preliminary data.</text>
</comment>
<organism evidence="1 2">
    <name type="scientific">Robinsoniella peoriensis</name>
    <dbReference type="NCBI Taxonomy" id="180332"/>
    <lineage>
        <taxon>Bacteria</taxon>
        <taxon>Bacillati</taxon>
        <taxon>Bacillota</taxon>
        <taxon>Clostridia</taxon>
        <taxon>Lachnospirales</taxon>
        <taxon>Lachnospiraceae</taxon>
        <taxon>Robinsoniella</taxon>
    </lineage>
</organism>
<dbReference type="EMBL" id="QGQD01000025">
    <property type="protein sequence ID" value="TLD01898.1"/>
    <property type="molecule type" value="Genomic_DNA"/>
</dbReference>
<dbReference type="Proteomes" id="UP000306509">
    <property type="component" value="Unassembled WGS sequence"/>
</dbReference>